<sequence length="430" mass="50496">MKNLKLVVSSYAIYPDIKSSEGIVNKNWLTLLGRKTPTLFLSAKKSIAIGNKKDKSKSRVETNIFLNTLYFLSKTDNLPIKYCYKIINFLFFKAFNVSLQNYFWSKYQKYILFNFVRNNNCVVWVRILPLLSLRPVLDVYKKKEFPIILNINDPIEFETQQDNNSDHYFKESISSVQCWTFPSNALANRTIMRYKLDKERCFVLPHAMERQAILYDGIKNKNRKIKLIYTGTFYKSAFSENFRMALKKFCGTEASRSVEFVFILSQFDKQSIKWLKETITNLIIHNNLDRKEVLMHLSNSDCVLAVDSEGHKELLKGKVAEAVSFGLPILGITYQGSVMEKVLLEYCGYCSYQTDSENIFKALLLVCSNLRNKEWKQHFFIKRNLVMEKLSEEKIILYSNKIIEFAYNRFQMLDNRYVEDIEVPNIPQWP</sequence>
<gene>
    <name evidence="1" type="ORF">K8089_12705</name>
</gene>
<dbReference type="Proteomes" id="UP001139461">
    <property type="component" value="Unassembled WGS sequence"/>
</dbReference>
<name>A0A9X1U3U0_9FLAO</name>
<dbReference type="SUPFAM" id="SSF53756">
    <property type="entry name" value="UDP-Glycosyltransferase/glycogen phosphorylase"/>
    <property type="match status" value="1"/>
</dbReference>
<dbReference type="EMBL" id="JAIRBA010000027">
    <property type="protein sequence ID" value="MCG2419883.1"/>
    <property type="molecule type" value="Genomic_DNA"/>
</dbReference>
<reference evidence="1" key="1">
    <citation type="submission" date="2021-09" db="EMBL/GenBank/DDBJ databases">
        <title>Genome of Aequorivita sp. strain F47161.</title>
        <authorList>
            <person name="Wang Y."/>
        </authorList>
    </citation>
    <scope>NUCLEOTIDE SEQUENCE</scope>
    <source>
        <strain evidence="1">F47161</strain>
    </source>
</reference>
<proteinExistence type="predicted"/>
<protein>
    <submittedName>
        <fullName evidence="1">Uncharacterized protein</fullName>
    </submittedName>
</protein>
<keyword evidence="2" id="KW-1185">Reference proteome</keyword>
<dbReference type="Gene3D" id="3.40.50.2000">
    <property type="entry name" value="Glycogen Phosphorylase B"/>
    <property type="match status" value="1"/>
</dbReference>
<dbReference type="AlphaFoldDB" id="A0A9X1U3U0"/>
<organism evidence="1 2">
    <name type="scientific">Aequorivita vitellina</name>
    <dbReference type="NCBI Taxonomy" id="2874475"/>
    <lineage>
        <taxon>Bacteria</taxon>
        <taxon>Pseudomonadati</taxon>
        <taxon>Bacteroidota</taxon>
        <taxon>Flavobacteriia</taxon>
        <taxon>Flavobacteriales</taxon>
        <taxon>Flavobacteriaceae</taxon>
        <taxon>Aequorivita</taxon>
    </lineage>
</organism>
<comment type="caution">
    <text evidence="1">The sequence shown here is derived from an EMBL/GenBank/DDBJ whole genome shotgun (WGS) entry which is preliminary data.</text>
</comment>
<dbReference type="RefSeq" id="WP_237603668.1">
    <property type="nucleotide sequence ID" value="NZ_JAIRBA010000027.1"/>
</dbReference>
<evidence type="ECO:0000313" key="1">
    <source>
        <dbReference type="EMBL" id="MCG2419883.1"/>
    </source>
</evidence>
<accession>A0A9X1U3U0</accession>
<evidence type="ECO:0000313" key="2">
    <source>
        <dbReference type="Proteomes" id="UP001139461"/>
    </source>
</evidence>